<evidence type="ECO:0000313" key="6">
    <source>
        <dbReference type="EMBL" id="TDW97394.1"/>
    </source>
</evidence>
<dbReference type="InterPro" id="IPR023198">
    <property type="entry name" value="PGP-like_dom2"/>
</dbReference>
<protein>
    <submittedName>
        <fullName evidence="6">HAD superfamily hydrolase (TIGR01509 family)</fullName>
    </submittedName>
</protein>
<evidence type="ECO:0000313" key="7">
    <source>
        <dbReference type="Proteomes" id="UP000294498"/>
    </source>
</evidence>
<dbReference type="InterPro" id="IPR051600">
    <property type="entry name" value="Beta-PGM-like"/>
</dbReference>
<dbReference type="CDD" id="cd07505">
    <property type="entry name" value="HAD_BPGM-like"/>
    <property type="match status" value="1"/>
</dbReference>
<dbReference type="GO" id="GO:0046872">
    <property type="term" value="F:metal ion binding"/>
    <property type="evidence" value="ECO:0007669"/>
    <property type="project" value="UniProtKB-KW"/>
</dbReference>
<dbReference type="AlphaFoldDB" id="A0A4R8DJ90"/>
<dbReference type="PANTHER" id="PTHR46193">
    <property type="entry name" value="6-PHOSPHOGLUCONATE PHOSPHATASE"/>
    <property type="match status" value="1"/>
</dbReference>
<keyword evidence="3" id="KW-0479">Metal-binding</keyword>
<dbReference type="InterPro" id="IPR006439">
    <property type="entry name" value="HAD-SF_hydro_IA"/>
</dbReference>
<keyword evidence="5" id="KW-0119">Carbohydrate metabolism</keyword>
<evidence type="ECO:0000256" key="3">
    <source>
        <dbReference type="ARBA" id="ARBA00022723"/>
    </source>
</evidence>
<reference evidence="6 7" key="1">
    <citation type="submission" date="2019-03" db="EMBL/GenBank/DDBJ databases">
        <title>Genomic Encyclopedia of Type Strains, Phase IV (KMG-IV): sequencing the most valuable type-strain genomes for metagenomic binning, comparative biology and taxonomic classification.</title>
        <authorList>
            <person name="Goeker M."/>
        </authorList>
    </citation>
    <scope>NUCLEOTIDE SEQUENCE [LARGE SCALE GENOMIC DNA]</scope>
    <source>
        <strain evidence="6 7">DSM 100059</strain>
    </source>
</reference>
<gene>
    <name evidence="6" type="ORF">EDB95_5242</name>
</gene>
<dbReference type="SFLD" id="SFLDG01129">
    <property type="entry name" value="C1.5:_HAD__Beta-PGM__Phosphata"/>
    <property type="match status" value="1"/>
</dbReference>
<dbReference type="PANTHER" id="PTHR46193:SF18">
    <property type="entry name" value="HEXITOL PHOSPHATASE B"/>
    <property type="match status" value="1"/>
</dbReference>
<dbReference type="InterPro" id="IPR023214">
    <property type="entry name" value="HAD_sf"/>
</dbReference>
<dbReference type="SFLD" id="SFLDS00003">
    <property type="entry name" value="Haloacid_Dehalogenase"/>
    <property type="match status" value="1"/>
</dbReference>
<organism evidence="6 7">
    <name type="scientific">Dinghuibacter silviterrae</name>
    <dbReference type="NCBI Taxonomy" id="1539049"/>
    <lineage>
        <taxon>Bacteria</taxon>
        <taxon>Pseudomonadati</taxon>
        <taxon>Bacteroidota</taxon>
        <taxon>Chitinophagia</taxon>
        <taxon>Chitinophagales</taxon>
        <taxon>Chitinophagaceae</taxon>
        <taxon>Dinghuibacter</taxon>
    </lineage>
</organism>
<dbReference type="NCBIfam" id="TIGR01509">
    <property type="entry name" value="HAD-SF-IA-v3"/>
    <property type="match status" value="1"/>
</dbReference>
<dbReference type="Gene3D" id="3.40.50.1000">
    <property type="entry name" value="HAD superfamily/HAD-like"/>
    <property type="match status" value="1"/>
</dbReference>
<dbReference type="InterPro" id="IPR041492">
    <property type="entry name" value="HAD_2"/>
</dbReference>
<comment type="cofactor">
    <cofactor evidence="1">
        <name>Mg(2+)</name>
        <dbReference type="ChEBI" id="CHEBI:18420"/>
    </cofactor>
</comment>
<sequence length="222" mass="24906">MMTTAFLFDLNGTMIDDMEYHVKAWTGILNEDLHAGLEDAYIRGQMYGKNEELFHRVFGPDRFTAEEIEHWSMEKEKRYQQAFRPHLRLIAGLQHFLDEAKQLGIALGIGTAAIPFNLDFVLDNLAIRSYFGALVTANDVAVSKPDPEVYLACARALQVPPERCLVFEDAPKGVEAALNAGMKAVVILSSLHGESEFVGYPNVVRMIHDYTEISPENLTCLL</sequence>
<accession>A0A4R8DJ90</accession>
<dbReference type="GO" id="GO:0016787">
    <property type="term" value="F:hydrolase activity"/>
    <property type="evidence" value="ECO:0007669"/>
    <property type="project" value="UniProtKB-KW"/>
</dbReference>
<evidence type="ECO:0000256" key="2">
    <source>
        <dbReference type="ARBA" id="ARBA00006171"/>
    </source>
</evidence>
<evidence type="ECO:0000256" key="1">
    <source>
        <dbReference type="ARBA" id="ARBA00001946"/>
    </source>
</evidence>
<dbReference type="InterPro" id="IPR036412">
    <property type="entry name" value="HAD-like_sf"/>
</dbReference>
<keyword evidence="7" id="KW-1185">Reference proteome</keyword>
<evidence type="ECO:0000256" key="4">
    <source>
        <dbReference type="ARBA" id="ARBA00022842"/>
    </source>
</evidence>
<comment type="similarity">
    <text evidence="2">Belongs to the HAD-like hydrolase superfamily. CbbY/CbbZ/Gph/YieH family.</text>
</comment>
<proteinExistence type="inferred from homology"/>
<comment type="caution">
    <text evidence="6">The sequence shown here is derived from an EMBL/GenBank/DDBJ whole genome shotgun (WGS) entry which is preliminary data.</text>
</comment>
<dbReference type="Proteomes" id="UP000294498">
    <property type="component" value="Unassembled WGS sequence"/>
</dbReference>
<keyword evidence="4" id="KW-0460">Magnesium</keyword>
<dbReference type="Pfam" id="PF13419">
    <property type="entry name" value="HAD_2"/>
    <property type="match status" value="1"/>
</dbReference>
<dbReference type="EMBL" id="SODV01000002">
    <property type="protein sequence ID" value="TDW97394.1"/>
    <property type="molecule type" value="Genomic_DNA"/>
</dbReference>
<dbReference type="SUPFAM" id="SSF56784">
    <property type="entry name" value="HAD-like"/>
    <property type="match status" value="1"/>
</dbReference>
<name>A0A4R8DJ90_9BACT</name>
<dbReference type="SFLD" id="SFLDG01135">
    <property type="entry name" value="C1.5.6:_HAD__Beta-PGM__Phospha"/>
    <property type="match status" value="1"/>
</dbReference>
<evidence type="ECO:0000256" key="5">
    <source>
        <dbReference type="ARBA" id="ARBA00023277"/>
    </source>
</evidence>
<keyword evidence="6" id="KW-0378">Hydrolase</keyword>
<dbReference type="Gene3D" id="1.10.150.240">
    <property type="entry name" value="Putative phosphatase, domain 2"/>
    <property type="match status" value="1"/>
</dbReference>